<keyword evidence="3" id="KW-1185">Reference proteome</keyword>
<dbReference type="Proteomes" id="UP000762676">
    <property type="component" value="Unassembled WGS sequence"/>
</dbReference>
<name>A0AAV4HA50_9GAST</name>
<evidence type="ECO:0000313" key="2">
    <source>
        <dbReference type="EMBL" id="GFR93636.1"/>
    </source>
</evidence>
<evidence type="ECO:0008006" key="4">
    <source>
        <dbReference type="Google" id="ProtNLM"/>
    </source>
</evidence>
<evidence type="ECO:0000256" key="1">
    <source>
        <dbReference type="SAM" id="MobiDB-lite"/>
    </source>
</evidence>
<proteinExistence type="predicted"/>
<protein>
    <recommendedName>
        <fullName evidence="4">C3H1-type domain-containing protein</fullName>
    </recommendedName>
</protein>
<comment type="caution">
    <text evidence="2">The sequence shown here is derived from an EMBL/GenBank/DDBJ whole genome shotgun (WGS) entry which is preliminary data.</text>
</comment>
<organism evidence="2 3">
    <name type="scientific">Elysia marginata</name>
    <dbReference type="NCBI Taxonomy" id="1093978"/>
    <lineage>
        <taxon>Eukaryota</taxon>
        <taxon>Metazoa</taxon>
        <taxon>Spiralia</taxon>
        <taxon>Lophotrochozoa</taxon>
        <taxon>Mollusca</taxon>
        <taxon>Gastropoda</taxon>
        <taxon>Heterobranchia</taxon>
        <taxon>Euthyneura</taxon>
        <taxon>Panpulmonata</taxon>
        <taxon>Sacoglossa</taxon>
        <taxon>Placobranchoidea</taxon>
        <taxon>Plakobranchidae</taxon>
        <taxon>Elysia</taxon>
    </lineage>
</organism>
<evidence type="ECO:0000313" key="3">
    <source>
        <dbReference type="Proteomes" id="UP000762676"/>
    </source>
</evidence>
<feature type="region of interest" description="Disordered" evidence="1">
    <location>
        <begin position="32"/>
        <end position="60"/>
    </location>
</feature>
<sequence length="97" mass="11012">MNLATHPLWLTCASSTQQDATHAAASVNRIQPRQCPSNDDTLATYGNDSKGKRKGMAMESRPVQFKQKEWFHFSSCKNFEHKGCEFDSSARLHNLPW</sequence>
<dbReference type="EMBL" id="BMAT01008843">
    <property type="protein sequence ID" value="GFR93636.1"/>
    <property type="molecule type" value="Genomic_DNA"/>
</dbReference>
<dbReference type="AlphaFoldDB" id="A0AAV4HA50"/>
<accession>A0AAV4HA50</accession>
<feature type="compositionally biased region" description="Polar residues" evidence="1">
    <location>
        <begin position="32"/>
        <end position="47"/>
    </location>
</feature>
<reference evidence="2 3" key="1">
    <citation type="journal article" date="2021" name="Elife">
        <title>Chloroplast acquisition without the gene transfer in kleptoplastic sea slugs, Plakobranchus ocellatus.</title>
        <authorList>
            <person name="Maeda T."/>
            <person name="Takahashi S."/>
            <person name="Yoshida T."/>
            <person name="Shimamura S."/>
            <person name="Takaki Y."/>
            <person name="Nagai Y."/>
            <person name="Toyoda A."/>
            <person name="Suzuki Y."/>
            <person name="Arimoto A."/>
            <person name="Ishii H."/>
            <person name="Satoh N."/>
            <person name="Nishiyama T."/>
            <person name="Hasebe M."/>
            <person name="Maruyama T."/>
            <person name="Minagawa J."/>
            <person name="Obokata J."/>
            <person name="Shigenobu S."/>
        </authorList>
    </citation>
    <scope>NUCLEOTIDE SEQUENCE [LARGE SCALE GENOMIC DNA]</scope>
</reference>
<gene>
    <name evidence="2" type="ORF">ElyMa_004383400</name>
</gene>